<organism evidence="1 2">
    <name type="scientific">Solanum commersonii</name>
    <name type="common">Commerson's wild potato</name>
    <name type="synonym">Commerson's nightshade</name>
    <dbReference type="NCBI Taxonomy" id="4109"/>
    <lineage>
        <taxon>Eukaryota</taxon>
        <taxon>Viridiplantae</taxon>
        <taxon>Streptophyta</taxon>
        <taxon>Embryophyta</taxon>
        <taxon>Tracheophyta</taxon>
        <taxon>Spermatophyta</taxon>
        <taxon>Magnoliopsida</taxon>
        <taxon>eudicotyledons</taxon>
        <taxon>Gunneridae</taxon>
        <taxon>Pentapetalae</taxon>
        <taxon>asterids</taxon>
        <taxon>lamiids</taxon>
        <taxon>Solanales</taxon>
        <taxon>Solanaceae</taxon>
        <taxon>Solanoideae</taxon>
        <taxon>Solaneae</taxon>
        <taxon>Solanum</taxon>
    </lineage>
</organism>
<accession>A0A9J5XDY7</accession>
<keyword evidence="2" id="KW-1185">Reference proteome</keyword>
<gene>
    <name evidence="1" type="ORF">H5410_046295</name>
</gene>
<sequence length="182" mass="20664">MGCLCRGSSMRSTLEVGAYPSSILSLIDKDNIPPQMVYERRMVPAFTKGKEKVNKKLLKRGLYGLSPKTHGDAYEVQRKLHEKNRREGNRGIGLEMPTPDVIDVSIEVSESMNVWEKTLPRKTILDSLVSHQVSCSTWEEARESYYNIEFAYDGSINTRVGDKSLHPDEDLFGTITEVPRRD</sequence>
<dbReference type="Proteomes" id="UP000824120">
    <property type="component" value="Chromosome 9"/>
</dbReference>
<reference evidence="1 2" key="1">
    <citation type="submission" date="2020-09" db="EMBL/GenBank/DDBJ databases">
        <title>De no assembly of potato wild relative species, Solanum commersonii.</title>
        <authorList>
            <person name="Cho K."/>
        </authorList>
    </citation>
    <scope>NUCLEOTIDE SEQUENCE [LARGE SCALE GENOMIC DNA]</scope>
    <source>
        <strain evidence="1">LZ3.2</strain>
        <tissue evidence="1">Leaf</tissue>
    </source>
</reference>
<name>A0A9J5XDY7_SOLCO</name>
<dbReference type="AlphaFoldDB" id="A0A9J5XDY7"/>
<protein>
    <submittedName>
        <fullName evidence="1">Uncharacterized protein</fullName>
    </submittedName>
</protein>
<proteinExistence type="predicted"/>
<evidence type="ECO:0000313" key="1">
    <source>
        <dbReference type="EMBL" id="KAG5585861.1"/>
    </source>
</evidence>
<evidence type="ECO:0000313" key="2">
    <source>
        <dbReference type="Proteomes" id="UP000824120"/>
    </source>
</evidence>
<dbReference type="EMBL" id="JACXVP010000009">
    <property type="protein sequence ID" value="KAG5585861.1"/>
    <property type="molecule type" value="Genomic_DNA"/>
</dbReference>
<comment type="caution">
    <text evidence="1">The sequence shown here is derived from an EMBL/GenBank/DDBJ whole genome shotgun (WGS) entry which is preliminary data.</text>
</comment>